<gene>
    <name evidence="2" type="ORF">HXX08_13975</name>
    <name evidence="3" type="ORF">OZ401_004842</name>
</gene>
<dbReference type="Proteomes" id="UP001431572">
    <property type="component" value="Plasmid unnamed1"/>
</dbReference>
<organism evidence="2 4">
    <name type="scientific">Candidatus Chlorohelix allophototropha</name>
    <dbReference type="NCBI Taxonomy" id="3003348"/>
    <lineage>
        <taxon>Bacteria</taxon>
        <taxon>Bacillati</taxon>
        <taxon>Chloroflexota</taxon>
        <taxon>Chloroflexia</taxon>
        <taxon>Candidatus Chloroheliales</taxon>
        <taxon>Candidatus Chloroheliaceae</taxon>
        <taxon>Candidatus Chlorohelix</taxon>
    </lineage>
</organism>
<dbReference type="InterPro" id="IPR005247">
    <property type="entry name" value="YbhB_YbcL/LppC-like"/>
</dbReference>
<evidence type="ECO:0000256" key="1">
    <source>
        <dbReference type="SAM" id="SignalP"/>
    </source>
</evidence>
<evidence type="ECO:0000313" key="3">
    <source>
        <dbReference type="EMBL" id="WJW70040.1"/>
    </source>
</evidence>
<keyword evidence="3" id="KW-0614">Plasmid</keyword>
<dbReference type="RefSeq" id="WP_341471925.1">
    <property type="nucleotide sequence ID" value="NZ_CP128401.1"/>
</dbReference>
<feature type="chain" id="PRO_5035876999" evidence="1">
    <location>
        <begin position="22"/>
        <end position="196"/>
    </location>
</feature>
<dbReference type="CDD" id="cd00865">
    <property type="entry name" value="PEBP_bact_arch"/>
    <property type="match status" value="1"/>
</dbReference>
<dbReference type="PANTHER" id="PTHR30289">
    <property type="entry name" value="UNCHARACTERIZED PROTEIN YBCL-RELATED"/>
    <property type="match status" value="1"/>
</dbReference>
<dbReference type="EMBL" id="CP128401">
    <property type="protein sequence ID" value="WJW70040.1"/>
    <property type="molecule type" value="Genomic_DNA"/>
</dbReference>
<dbReference type="EMBL" id="JACATZ010000001">
    <property type="protein sequence ID" value="NWJ46965.1"/>
    <property type="molecule type" value="Genomic_DNA"/>
</dbReference>
<feature type="signal peptide" evidence="1">
    <location>
        <begin position="1"/>
        <end position="21"/>
    </location>
</feature>
<dbReference type="Gene3D" id="3.90.280.10">
    <property type="entry name" value="PEBP-like"/>
    <property type="match status" value="1"/>
</dbReference>
<reference evidence="3" key="2">
    <citation type="journal article" date="2024" name="Nature">
        <title>Anoxygenic phototroph of the Chloroflexota uses a type I reaction centre.</title>
        <authorList>
            <person name="Tsuji J.M."/>
            <person name="Shaw N.A."/>
            <person name="Nagashima S."/>
            <person name="Venkiteswaran J.J."/>
            <person name="Schiff S.L."/>
            <person name="Watanabe T."/>
            <person name="Fukui M."/>
            <person name="Hanada S."/>
            <person name="Tank M."/>
            <person name="Neufeld J.D."/>
        </authorList>
    </citation>
    <scope>NUCLEOTIDE SEQUENCE</scope>
    <source>
        <strain evidence="3">L227-S17</strain>
        <plasmid evidence="3 5">unnamed1</plasmid>
    </source>
</reference>
<evidence type="ECO:0000313" key="4">
    <source>
        <dbReference type="Proteomes" id="UP000521676"/>
    </source>
</evidence>
<keyword evidence="5" id="KW-1185">Reference proteome</keyword>
<dbReference type="PANTHER" id="PTHR30289:SF1">
    <property type="entry name" value="PEBP (PHOSPHATIDYLETHANOLAMINE-BINDING PROTEIN) FAMILY PROTEIN"/>
    <property type="match status" value="1"/>
</dbReference>
<reference evidence="2 4" key="1">
    <citation type="submission" date="2020-06" db="EMBL/GenBank/DDBJ databases">
        <title>Anoxygenic phototrophic Chloroflexota member uses a Type I reaction center.</title>
        <authorList>
            <person name="Tsuji J.M."/>
            <person name="Shaw N.A."/>
            <person name="Nagashima S."/>
            <person name="Venkiteswaran J."/>
            <person name="Schiff S.L."/>
            <person name="Hanada S."/>
            <person name="Tank M."/>
            <person name="Neufeld J.D."/>
        </authorList>
    </citation>
    <scope>NUCLEOTIDE SEQUENCE [LARGE SCALE GENOMIC DNA]</scope>
    <source>
        <strain evidence="2">L227-S17</strain>
    </source>
</reference>
<evidence type="ECO:0000313" key="5">
    <source>
        <dbReference type="Proteomes" id="UP001431572"/>
    </source>
</evidence>
<protein>
    <submittedName>
        <fullName evidence="2">YbhB/YbcL family Raf kinase inhibitor-like protein</fullName>
    </submittedName>
</protein>
<keyword evidence="2" id="KW-0649">Protein kinase inhibitor</keyword>
<dbReference type="InterPro" id="IPR008914">
    <property type="entry name" value="PEBP"/>
</dbReference>
<sequence>MRMMSKILAICMLIAILSACGTESNATISTSNALTNPATISPALSSSFVLQSSEVVAGGILPKDYTCDGTSATLPLSWSGVPNGTQEFALIMHHIPATGDSHWYWTLYNIPSTVTSLGRNVIGIGTLGNNSVNHKTEYAPPCSKGPGMKVYTYTIYALSGSPKLTVPPAQVNRDTLLAAIKDNTLASTTLNVSYSR</sequence>
<dbReference type="PROSITE" id="PS51257">
    <property type="entry name" value="PROKAR_LIPOPROTEIN"/>
    <property type="match status" value="1"/>
</dbReference>
<dbReference type="GO" id="GO:0004860">
    <property type="term" value="F:protein kinase inhibitor activity"/>
    <property type="evidence" value="ECO:0007669"/>
    <property type="project" value="UniProtKB-KW"/>
</dbReference>
<dbReference type="Pfam" id="PF01161">
    <property type="entry name" value="PBP"/>
    <property type="match status" value="1"/>
</dbReference>
<name>A0A8T7M4E3_9CHLR</name>
<dbReference type="Proteomes" id="UP000521676">
    <property type="component" value="Unassembled WGS sequence"/>
</dbReference>
<dbReference type="AlphaFoldDB" id="A0A8T7M4E3"/>
<keyword evidence="1" id="KW-0732">Signal</keyword>
<dbReference type="SUPFAM" id="SSF49777">
    <property type="entry name" value="PEBP-like"/>
    <property type="match status" value="1"/>
</dbReference>
<evidence type="ECO:0000313" key="2">
    <source>
        <dbReference type="EMBL" id="NWJ46965.1"/>
    </source>
</evidence>
<dbReference type="InterPro" id="IPR036610">
    <property type="entry name" value="PEBP-like_sf"/>
</dbReference>
<accession>A0A8T7M4E3</accession>
<proteinExistence type="predicted"/>
<geneLocation type="plasmid" evidence="3 5">
    <name>unnamed1</name>
</geneLocation>